<feature type="transmembrane region" description="Helical" evidence="1">
    <location>
        <begin position="351"/>
        <end position="376"/>
    </location>
</feature>
<name>A0AAE3EAD0_9FIRM</name>
<feature type="transmembrane region" description="Helical" evidence="1">
    <location>
        <begin position="311"/>
        <end position="331"/>
    </location>
</feature>
<dbReference type="Proteomes" id="UP001198182">
    <property type="component" value="Unassembled WGS sequence"/>
</dbReference>
<feature type="transmembrane region" description="Helical" evidence="1">
    <location>
        <begin position="114"/>
        <end position="142"/>
    </location>
</feature>
<organism evidence="2 3">
    <name type="scientific">Hominifimenecus microfluidus</name>
    <dbReference type="NCBI Taxonomy" id="2885348"/>
    <lineage>
        <taxon>Bacteria</taxon>
        <taxon>Bacillati</taxon>
        <taxon>Bacillota</taxon>
        <taxon>Clostridia</taxon>
        <taxon>Lachnospirales</taxon>
        <taxon>Lachnospiraceae</taxon>
        <taxon>Hominifimenecus</taxon>
    </lineage>
</organism>
<comment type="caution">
    <text evidence="2">The sequence shown here is derived from an EMBL/GenBank/DDBJ whole genome shotgun (WGS) entry which is preliminary data.</text>
</comment>
<feature type="transmembrane region" description="Helical" evidence="1">
    <location>
        <begin position="148"/>
        <end position="176"/>
    </location>
</feature>
<feature type="transmembrane region" description="Helical" evidence="1">
    <location>
        <begin position="497"/>
        <end position="518"/>
    </location>
</feature>
<gene>
    <name evidence="2" type="ORF">LKD81_08180</name>
</gene>
<proteinExistence type="predicted"/>
<reference evidence="2" key="1">
    <citation type="submission" date="2021-10" db="EMBL/GenBank/DDBJ databases">
        <title>Anaerobic single-cell dispensing facilitates the cultivation of human gut bacteria.</title>
        <authorList>
            <person name="Afrizal A."/>
        </authorList>
    </citation>
    <scope>NUCLEOTIDE SEQUENCE</scope>
    <source>
        <strain evidence="2">CLA-AA-H215</strain>
    </source>
</reference>
<evidence type="ECO:0000256" key="1">
    <source>
        <dbReference type="SAM" id="Phobius"/>
    </source>
</evidence>
<feature type="transmembrane region" description="Helical" evidence="1">
    <location>
        <begin position="397"/>
        <end position="417"/>
    </location>
</feature>
<feature type="transmembrane region" description="Helical" evidence="1">
    <location>
        <begin position="32"/>
        <end position="62"/>
    </location>
</feature>
<evidence type="ECO:0000313" key="3">
    <source>
        <dbReference type="Proteomes" id="UP001198182"/>
    </source>
</evidence>
<protein>
    <recommendedName>
        <fullName evidence="4">ABC-2 type transport system permease protein</fullName>
    </recommendedName>
</protein>
<keyword evidence="1" id="KW-0472">Membrane</keyword>
<keyword evidence="1" id="KW-0812">Transmembrane</keyword>
<feature type="transmembrane region" description="Helical" evidence="1">
    <location>
        <begin position="423"/>
        <end position="447"/>
    </location>
</feature>
<feature type="transmembrane region" description="Helical" evidence="1">
    <location>
        <begin position="244"/>
        <end position="266"/>
    </location>
</feature>
<feature type="transmembrane region" description="Helical" evidence="1">
    <location>
        <begin position="68"/>
        <end position="94"/>
    </location>
</feature>
<sequence>MIKVLFRKQMLELNRSFFQNKKDGKARSHGKVILSILGFAILMIIVLGGMFALMSMGLVSLFDAGVGWLYFTIMSILAILLGTFGSVFNTYASLYQAKDNDFLLSLPIPVRDILIVRLSGVFVMGLMYSAVVMVPAVLVYIFMVSPGLAGVIGSVILMLMISIFVLVLSCILGWAVAKVSHKLKNRGVISTICSLAFLGLYYYFYFQAADALESLLMNAIVIGEKIRGAAYPLYVMGMAGTGDVSSLVILSAFVLILLVVTCYVLLKSFLQIATGTSETAKVKYKEKKVKKNSVQGALFSKELHRYLSSSAYMLNCSLGSLMLILMAGVLLFKGQMVMDILTQYDASEVAVPVGCALICAIVAMNDIAASAISLEGTAKWILPSLPVTSWQILQAKLRLHIALTMVPSLLCSLAAEIVFRPSWFGGICLFAIPMVFTVLTAAVDLMLNLRWPNFSWTRETAVVKQGAAPMLALLINLAYVLVFAGMYLFLWKMEDPYPYLAICLAVTAALTVAALYWLKKKGTRRLEEL</sequence>
<evidence type="ECO:0000313" key="2">
    <source>
        <dbReference type="EMBL" id="MCC2230974.1"/>
    </source>
</evidence>
<evidence type="ECO:0008006" key="4">
    <source>
        <dbReference type="Google" id="ProtNLM"/>
    </source>
</evidence>
<dbReference type="EMBL" id="JAJEQR010000020">
    <property type="protein sequence ID" value="MCC2230974.1"/>
    <property type="molecule type" value="Genomic_DNA"/>
</dbReference>
<feature type="transmembrane region" description="Helical" evidence="1">
    <location>
        <begin position="468"/>
        <end position="491"/>
    </location>
</feature>
<feature type="transmembrane region" description="Helical" evidence="1">
    <location>
        <begin position="188"/>
        <end position="206"/>
    </location>
</feature>
<dbReference type="AlphaFoldDB" id="A0AAE3EAD0"/>
<accession>A0AAE3EAD0</accession>
<dbReference type="RefSeq" id="WP_308453510.1">
    <property type="nucleotide sequence ID" value="NZ_JAJEQR010000020.1"/>
</dbReference>
<keyword evidence="3" id="KW-1185">Reference proteome</keyword>
<keyword evidence="1" id="KW-1133">Transmembrane helix</keyword>